<reference evidence="5 6" key="1">
    <citation type="submission" date="2018-07" db="EMBL/GenBank/DDBJ databases">
        <title>GABA Modulating Bacteria of the Human Gut Microbiota.</title>
        <authorList>
            <person name="Strandwitz P."/>
            <person name="Kim K.H."/>
            <person name="Terekhova D."/>
            <person name="Liu J.K."/>
            <person name="Sharma A."/>
            <person name="Levering J."/>
            <person name="Mcdonald D."/>
            <person name="Dietrich D."/>
            <person name="Ramadhar T.R."/>
            <person name="Lekbua A."/>
            <person name="Mroue N."/>
            <person name="Liston C."/>
            <person name="Stewart E.J."/>
            <person name="Dubin M.J."/>
            <person name="Zengler K."/>
            <person name="Knight R."/>
            <person name="Gilbert J.A."/>
            <person name="Clardy J."/>
            <person name="Lewis K."/>
        </authorList>
    </citation>
    <scope>NUCLEOTIDE SEQUENCE [LARGE SCALE GENOMIC DNA]</scope>
    <source>
        <strain evidence="5 6">KLE1738</strain>
    </source>
</reference>
<comment type="function">
    <text evidence="1">Catalyzes the dephosphorylation of 2-6 carbon acid sugars in vitro.</text>
</comment>
<dbReference type="PANTHER" id="PTHR19288">
    <property type="entry name" value="4-NITROPHENYLPHOSPHATASE-RELATED"/>
    <property type="match status" value="1"/>
</dbReference>
<feature type="active site" description="Nucleophile" evidence="2">
    <location>
        <position position="13"/>
    </location>
</feature>
<dbReference type="GO" id="GO:0005737">
    <property type="term" value="C:cytoplasm"/>
    <property type="evidence" value="ECO:0007669"/>
    <property type="project" value="TreeGrafter"/>
</dbReference>
<feature type="binding site" evidence="4">
    <location>
        <position position="209"/>
    </location>
    <ligand>
        <name>Mg(2+)</name>
        <dbReference type="ChEBI" id="CHEBI:18420"/>
    </ligand>
</feature>
<dbReference type="EMBL" id="QQRQ01000014">
    <property type="protein sequence ID" value="RFT06213.1"/>
    <property type="molecule type" value="Genomic_DNA"/>
</dbReference>
<proteinExistence type="inferred from homology"/>
<dbReference type="PIRSF" id="PIRSF000915">
    <property type="entry name" value="PGP-type_phosphatase"/>
    <property type="match status" value="1"/>
</dbReference>
<dbReference type="GO" id="GO:0046872">
    <property type="term" value="F:metal ion binding"/>
    <property type="evidence" value="ECO:0007669"/>
    <property type="project" value="UniProtKB-KW"/>
</dbReference>
<keyword evidence="6" id="KW-1185">Reference proteome</keyword>
<dbReference type="Pfam" id="PF13242">
    <property type="entry name" value="Hydrolase_like"/>
    <property type="match status" value="1"/>
</dbReference>
<keyword evidence="5" id="KW-0378">Hydrolase</keyword>
<feature type="binding site" evidence="3">
    <location>
        <position position="184"/>
    </location>
    <ligand>
        <name>substrate</name>
    </ligand>
</feature>
<comment type="similarity">
    <text evidence="1">Belongs to the HAD-like hydrolase superfamily. NagD family.</text>
</comment>
<evidence type="ECO:0000256" key="4">
    <source>
        <dbReference type="PIRSR" id="PIRSR000915-3"/>
    </source>
</evidence>
<dbReference type="Gene3D" id="3.40.50.1000">
    <property type="entry name" value="HAD superfamily/HAD-like"/>
    <property type="match status" value="2"/>
</dbReference>
<feature type="binding site" evidence="4">
    <location>
        <position position="15"/>
    </location>
    <ligand>
        <name>Mg(2+)</name>
        <dbReference type="ChEBI" id="CHEBI:18420"/>
    </ligand>
</feature>
<accession>A0A3E2B2E7</accession>
<dbReference type="SFLD" id="SFLDS00003">
    <property type="entry name" value="Haloacid_Dehalogenase"/>
    <property type="match status" value="1"/>
</dbReference>
<sequence>MQTLRNKKGFICDMDGVIYHGNRLLPGVREFVDWLQREKKDFLFLTNNSGKTQRELQAKLSRMGLDIDEKHFYTSALATAQFIATQMPGARAFVIGEPGLLNALYEQGITFDDVSPDYVIVGESSSYTYDNICRAVRCVQKGARLIGTNSDLTGPTEQGIVPACRALVAPIELATGKEAYYIGKPNPLMMRTGINLLGGHSQDTVIIGDRMDTDIVAGIECGLDTVLVLSGVTDRSMIDHFPYRPRLVLQGVGDIPDAAEEGIVHLESAVG</sequence>
<organism evidence="5 6">
    <name type="scientific">Evtepia gabavorous</name>
    <dbReference type="NCBI Taxonomy" id="2211183"/>
    <lineage>
        <taxon>Bacteria</taxon>
        <taxon>Bacillati</taxon>
        <taxon>Bacillota</taxon>
        <taxon>Clostridia</taxon>
        <taxon>Eubacteriales</taxon>
        <taxon>Evtepia</taxon>
    </lineage>
</organism>
<evidence type="ECO:0000313" key="6">
    <source>
        <dbReference type="Proteomes" id="UP000260649"/>
    </source>
</evidence>
<keyword evidence="1 4" id="KW-0460">Magnesium</keyword>
<dbReference type="InterPro" id="IPR006357">
    <property type="entry name" value="HAD-SF_hydro_IIA"/>
</dbReference>
<dbReference type="GO" id="GO:0016791">
    <property type="term" value="F:phosphatase activity"/>
    <property type="evidence" value="ECO:0007669"/>
    <property type="project" value="TreeGrafter"/>
</dbReference>
<gene>
    <name evidence="5" type="ORF">DV520_08350</name>
</gene>
<feature type="active site" description="Proton donor" evidence="2">
    <location>
        <position position="15"/>
    </location>
</feature>
<comment type="caution">
    <text evidence="5">The sequence shown here is derived from an EMBL/GenBank/DDBJ whole genome shotgun (WGS) entry which is preliminary data.</text>
</comment>
<dbReference type="Pfam" id="PF13344">
    <property type="entry name" value="Hydrolase_6"/>
    <property type="match status" value="1"/>
</dbReference>
<dbReference type="InterPro" id="IPR023214">
    <property type="entry name" value="HAD_sf"/>
</dbReference>
<dbReference type="CDD" id="cd07530">
    <property type="entry name" value="HAD_Pase_UmpH-like"/>
    <property type="match status" value="1"/>
</dbReference>
<dbReference type="InterPro" id="IPR036412">
    <property type="entry name" value="HAD-like_sf"/>
</dbReference>
<dbReference type="EC" id="3.1.3.-" evidence="1"/>
<dbReference type="NCBIfam" id="TIGR01460">
    <property type="entry name" value="HAD-SF-IIA"/>
    <property type="match status" value="1"/>
</dbReference>
<comment type="cofactor">
    <cofactor evidence="4">
        <name>Mg(2+)</name>
        <dbReference type="ChEBI" id="CHEBI:18420"/>
    </cofactor>
    <text evidence="4">Divalent metal ions. Mg(2+) is the most effective.</text>
</comment>
<evidence type="ECO:0000313" key="5">
    <source>
        <dbReference type="EMBL" id="RFT06213.1"/>
    </source>
</evidence>
<dbReference type="SFLD" id="SFLDG01139">
    <property type="entry name" value="C2.A:_Pyridoxal_Phosphate_Phos"/>
    <property type="match status" value="1"/>
</dbReference>
<dbReference type="OrthoDB" id="9810449at2"/>
<protein>
    <recommendedName>
        <fullName evidence="1">Acid sugar phosphatase</fullName>
        <ecNumber evidence="1">3.1.3.-</ecNumber>
    </recommendedName>
</protein>
<feature type="binding site" evidence="4">
    <location>
        <position position="13"/>
    </location>
    <ligand>
        <name>Mg(2+)</name>
        <dbReference type="ChEBI" id="CHEBI:18420"/>
    </ligand>
</feature>
<evidence type="ECO:0000256" key="1">
    <source>
        <dbReference type="PIRNR" id="PIRNR000915"/>
    </source>
</evidence>
<dbReference type="AlphaFoldDB" id="A0A3E2B2E7"/>
<dbReference type="Proteomes" id="UP000260649">
    <property type="component" value="Unassembled WGS sequence"/>
</dbReference>
<dbReference type="SUPFAM" id="SSF56784">
    <property type="entry name" value="HAD-like"/>
    <property type="match status" value="1"/>
</dbReference>
<dbReference type="PANTHER" id="PTHR19288:SF46">
    <property type="entry name" value="HALOACID DEHALOGENASE-LIKE HYDROLASE DOMAIN-CONTAINING PROTEIN 2"/>
    <property type="match status" value="1"/>
</dbReference>
<name>A0A3E2B2E7_9FIRM</name>
<keyword evidence="1 4" id="KW-0479">Metal-binding</keyword>
<evidence type="ECO:0000256" key="3">
    <source>
        <dbReference type="PIRSR" id="PIRSR000915-2"/>
    </source>
</evidence>
<evidence type="ECO:0000256" key="2">
    <source>
        <dbReference type="PIRSR" id="PIRSR000915-1"/>
    </source>
</evidence>